<evidence type="ECO:0000313" key="3">
    <source>
        <dbReference type="Proteomes" id="UP001187531"/>
    </source>
</evidence>
<sequence>MAYYPPAINGSMKFFLAKVSIEYIPLCNELGQPLGLPSIFVHIKAGDSVPDERHEITETLMHPTDDTEANTPKLDKSLIKSASFSEDSALGQAFVPPEFLLLSLREILEAESVFEKRNKYKKEIKQVRSKSTLVLSSEADTTVAVEIDEREIKKREKEIALKTFESFWKNAFEELKLSHNKNLTILKDWLKKTMNDMRNSIDAQIEKYQQVLVNLVFMKNSVKCDEIKSRTLNELFLKFADVEKLDECYKSVKDRLEDQYKDIESELEKCKKNVGVTWIAVTMIFGPMTFMIYLTRNALRFLLCLGIWTQLHCVIW</sequence>
<dbReference type="EMBL" id="JAVRJZ010000012">
    <property type="protein sequence ID" value="KAK2715204.1"/>
    <property type="molecule type" value="Genomic_DNA"/>
</dbReference>
<reference evidence="2" key="1">
    <citation type="submission" date="2023-07" db="EMBL/GenBank/DDBJ databases">
        <title>Chromosome-level genome assembly of Artemia franciscana.</title>
        <authorList>
            <person name="Jo E."/>
        </authorList>
    </citation>
    <scope>NUCLEOTIDE SEQUENCE</scope>
    <source>
        <tissue evidence="2">Whole body</tissue>
    </source>
</reference>
<organism evidence="2 3">
    <name type="scientific">Artemia franciscana</name>
    <name type="common">Brine shrimp</name>
    <name type="synonym">Artemia sanfranciscana</name>
    <dbReference type="NCBI Taxonomy" id="6661"/>
    <lineage>
        <taxon>Eukaryota</taxon>
        <taxon>Metazoa</taxon>
        <taxon>Ecdysozoa</taxon>
        <taxon>Arthropoda</taxon>
        <taxon>Crustacea</taxon>
        <taxon>Branchiopoda</taxon>
        <taxon>Anostraca</taxon>
        <taxon>Artemiidae</taxon>
        <taxon>Artemia</taxon>
    </lineage>
</organism>
<dbReference type="Gene3D" id="2.60.40.150">
    <property type="entry name" value="C2 domain"/>
    <property type="match status" value="1"/>
</dbReference>
<dbReference type="InterPro" id="IPR035892">
    <property type="entry name" value="C2_domain_sf"/>
</dbReference>
<comment type="caution">
    <text evidence="2">The sequence shown here is derived from an EMBL/GenBank/DDBJ whole genome shotgun (WGS) entry which is preliminary data.</text>
</comment>
<dbReference type="AlphaFoldDB" id="A0AA88HS36"/>
<keyword evidence="1" id="KW-1133">Transmembrane helix</keyword>
<evidence type="ECO:0000256" key="1">
    <source>
        <dbReference type="SAM" id="Phobius"/>
    </source>
</evidence>
<feature type="transmembrane region" description="Helical" evidence="1">
    <location>
        <begin position="275"/>
        <end position="294"/>
    </location>
</feature>
<keyword evidence="3" id="KW-1185">Reference proteome</keyword>
<evidence type="ECO:0000313" key="2">
    <source>
        <dbReference type="EMBL" id="KAK2715204.1"/>
    </source>
</evidence>
<keyword evidence="1" id="KW-0472">Membrane</keyword>
<keyword evidence="1" id="KW-0812">Transmembrane</keyword>
<name>A0AA88HS36_ARTSF</name>
<gene>
    <name evidence="2" type="ORF">QYM36_010002</name>
</gene>
<protein>
    <submittedName>
        <fullName evidence="2">Uncharacterized protein</fullName>
    </submittedName>
</protein>
<dbReference type="Proteomes" id="UP001187531">
    <property type="component" value="Unassembled WGS sequence"/>
</dbReference>
<accession>A0AA88HS36</accession>
<proteinExistence type="predicted"/>